<dbReference type="Proteomes" id="UP000828251">
    <property type="component" value="Unassembled WGS sequence"/>
</dbReference>
<dbReference type="EMBL" id="JAIQCV010000004">
    <property type="protein sequence ID" value="KAH1107552.1"/>
    <property type="molecule type" value="Genomic_DNA"/>
</dbReference>
<protein>
    <submittedName>
        <fullName evidence="1">Uncharacterized protein</fullName>
    </submittedName>
</protein>
<evidence type="ECO:0000313" key="2">
    <source>
        <dbReference type="Proteomes" id="UP000828251"/>
    </source>
</evidence>
<reference evidence="1 2" key="1">
    <citation type="journal article" date="2021" name="Plant Biotechnol. J.">
        <title>Multi-omics assisted identification of the key and species-specific regulatory components of drought-tolerant mechanisms in Gossypium stocksii.</title>
        <authorList>
            <person name="Yu D."/>
            <person name="Ke L."/>
            <person name="Zhang D."/>
            <person name="Wu Y."/>
            <person name="Sun Y."/>
            <person name="Mei J."/>
            <person name="Sun J."/>
            <person name="Sun Y."/>
        </authorList>
    </citation>
    <scope>NUCLEOTIDE SEQUENCE [LARGE SCALE GENOMIC DNA]</scope>
    <source>
        <strain evidence="2">cv. E1</strain>
        <tissue evidence="1">Leaf</tissue>
    </source>
</reference>
<name>A0A9D3W3C5_9ROSI</name>
<accession>A0A9D3W3C5</accession>
<feature type="non-terminal residue" evidence="1">
    <location>
        <position position="1"/>
    </location>
</feature>
<sequence>EGDEEPKYFLAETDKVPLEGVDGFISFSYNNRGKTRVVKAVKTRVVKALHNMESRKLEPIIP</sequence>
<proteinExistence type="predicted"/>
<organism evidence="1 2">
    <name type="scientific">Gossypium stocksii</name>
    <dbReference type="NCBI Taxonomy" id="47602"/>
    <lineage>
        <taxon>Eukaryota</taxon>
        <taxon>Viridiplantae</taxon>
        <taxon>Streptophyta</taxon>
        <taxon>Embryophyta</taxon>
        <taxon>Tracheophyta</taxon>
        <taxon>Spermatophyta</taxon>
        <taxon>Magnoliopsida</taxon>
        <taxon>eudicotyledons</taxon>
        <taxon>Gunneridae</taxon>
        <taxon>Pentapetalae</taxon>
        <taxon>rosids</taxon>
        <taxon>malvids</taxon>
        <taxon>Malvales</taxon>
        <taxon>Malvaceae</taxon>
        <taxon>Malvoideae</taxon>
        <taxon>Gossypium</taxon>
    </lineage>
</organism>
<evidence type="ECO:0000313" key="1">
    <source>
        <dbReference type="EMBL" id="KAH1107552.1"/>
    </source>
</evidence>
<keyword evidence="2" id="KW-1185">Reference proteome</keyword>
<gene>
    <name evidence="1" type="ORF">J1N35_011320</name>
</gene>
<comment type="caution">
    <text evidence="1">The sequence shown here is derived from an EMBL/GenBank/DDBJ whole genome shotgun (WGS) entry which is preliminary data.</text>
</comment>
<dbReference type="AlphaFoldDB" id="A0A9D3W3C5"/>